<feature type="transmembrane region" description="Helical" evidence="8">
    <location>
        <begin position="684"/>
        <end position="703"/>
    </location>
</feature>
<keyword evidence="3" id="KW-0808">Transferase</keyword>
<keyword evidence="2" id="KW-0328">Glycosyltransferase</keyword>
<feature type="transmembrane region" description="Helical" evidence="8">
    <location>
        <begin position="105"/>
        <end position="126"/>
    </location>
</feature>
<evidence type="ECO:0000313" key="11">
    <source>
        <dbReference type="EMBL" id="XCA47736.1"/>
    </source>
</evidence>
<dbReference type="InterPro" id="IPR050321">
    <property type="entry name" value="Glycosyltr_2/OpgH_subfam"/>
</dbReference>
<dbReference type="GO" id="GO:0016020">
    <property type="term" value="C:membrane"/>
    <property type="evidence" value="ECO:0007669"/>
    <property type="project" value="UniProtKB-SubCell"/>
</dbReference>
<dbReference type="SUPFAM" id="SSF53448">
    <property type="entry name" value="Nucleotide-diphospho-sugar transferases"/>
    <property type="match status" value="1"/>
</dbReference>
<gene>
    <name evidence="10" type="primary">dCesA1</name>
    <name evidence="11" type="synonym">CesA</name>
</gene>
<evidence type="ECO:0000259" key="9">
    <source>
        <dbReference type="Pfam" id="PF13632"/>
    </source>
</evidence>
<feature type="transmembrane region" description="Helical" evidence="8">
    <location>
        <begin position="567"/>
        <end position="586"/>
    </location>
</feature>
<feature type="transmembrane region" description="Helical" evidence="8">
    <location>
        <begin position="715"/>
        <end position="739"/>
    </location>
</feature>
<evidence type="ECO:0000256" key="3">
    <source>
        <dbReference type="ARBA" id="ARBA00022679"/>
    </source>
</evidence>
<proteinExistence type="evidence at transcript level"/>
<feature type="transmembrane region" description="Helical" evidence="8">
    <location>
        <begin position="745"/>
        <end position="768"/>
    </location>
</feature>
<dbReference type="PANTHER" id="PTHR43867:SF8">
    <property type="entry name" value="GLYCOSIDE HYDROLASE FAMILY 8"/>
    <property type="match status" value="1"/>
</dbReference>
<feature type="transmembrane region" description="Helical" evidence="8">
    <location>
        <begin position="598"/>
        <end position="617"/>
    </location>
</feature>
<name>A0A678NZ90_KARBR</name>
<dbReference type="InterPro" id="IPR029044">
    <property type="entry name" value="Nucleotide-diphossugar_trans"/>
</dbReference>
<feature type="transmembrane region" description="Helical" evidence="8">
    <location>
        <begin position="132"/>
        <end position="153"/>
    </location>
</feature>
<dbReference type="InterPro" id="IPR001173">
    <property type="entry name" value="Glyco_trans_2-like"/>
</dbReference>
<organism evidence="10">
    <name type="scientific">Karenia brevis</name>
    <name type="common">Red tide dinoflagellate</name>
    <name type="synonym">Gymnodinium breve</name>
    <dbReference type="NCBI Taxonomy" id="156230"/>
    <lineage>
        <taxon>Eukaryota</taxon>
        <taxon>Sar</taxon>
        <taxon>Alveolata</taxon>
        <taxon>Dinophyceae</taxon>
        <taxon>Gymnodiniales</taxon>
        <taxon>Kareniaceae</taxon>
        <taxon>Karenia</taxon>
    </lineage>
</organism>
<keyword evidence="4 8" id="KW-0812">Transmembrane</keyword>
<feature type="domain" description="Glycosyltransferase 2-like" evidence="9">
    <location>
        <begin position="388"/>
        <end position="577"/>
    </location>
</feature>
<feature type="region of interest" description="Disordered" evidence="7">
    <location>
        <begin position="39"/>
        <end position="59"/>
    </location>
</feature>
<evidence type="ECO:0000256" key="8">
    <source>
        <dbReference type="SAM" id="Phobius"/>
    </source>
</evidence>
<dbReference type="AlphaFoldDB" id="A0A678NZ90"/>
<dbReference type="EMBL" id="PP949237">
    <property type="protein sequence ID" value="XCA47736.1"/>
    <property type="molecule type" value="mRNA"/>
</dbReference>
<evidence type="ECO:0000256" key="4">
    <source>
        <dbReference type="ARBA" id="ARBA00022692"/>
    </source>
</evidence>
<dbReference type="EMBL" id="KY352307">
    <property type="protein sequence ID" value="APP90884.1"/>
    <property type="molecule type" value="mRNA"/>
</dbReference>
<comment type="subcellular location">
    <subcellularLocation>
        <location evidence="1">Membrane</location>
        <topology evidence="1">Multi-pass membrane protein</topology>
    </subcellularLocation>
</comment>
<evidence type="ECO:0000256" key="5">
    <source>
        <dbReference type="ARBA" id="ARBA00022989"/>
    </source>
</evidence>
<dbReference type="PANTHER" id="PTHR43867">
    <property type="entry name" value="CELLULOSE SYNTHASE CATALYTIC SUBUNIT A [UDP-FORMING]"/>
    <property type="match status" value="1"/>
</dbReference>
<reference evidence="11" key="2">
    <citation type="journal article" date="2019" name="Front. Microbiol.">
        <title>Knockdown of Dinoflagellate Cellulose Synthase CesA1 Resulted in Malformed Intracellular Cellulosic Thecal Plates and Severely Impeded Cyst-to-Swarmer Transition.</title>
        <authorList>
            <person name="Chan W.S."/>
            <person name="Kwok A.C.M."/>
            <person name="Wong J.T.Y."/>
        </authorList>
    </citation>
    <scope>NUCLEOTIDE SEQUENCE</scope>
    <source>
        <strain evidence="11">CCMP2229</strain>
    </source>
</reference>
<evidence type="ECO:0000256" key="6">
    <source>
        <dbReference type="ARBA" id="ARBA00023136"/>
    </source>
</evidence>
<accession>A0A678NZ90</accession>
<evidence type="ECO:0000256" key="2">
    <source>
        <dbReference type="ARBA" id="ARBA00022676"/>
    </source>
</evidence>
<dbReference type="Gene3D" id="3.90.550.10">
    <property type="entry name" value="Spore Coat Polysaccharide Biosynthesis Protein SpsA, Chain A"/>
    <property type="match status" value="1"/>
</dbReference>
<sequence>MEFFQKDDLEKYAAGSSPRSLNSQCTLKAPSALMHSKDSLNWNTSKHRSKSSYKSRPVQEKSSFVDLDALNDSMRESSIQLEAREHMDFPEATSTLIEPYKSNGVVEVLTVLTVVTGISYVIYMWRHLRADAPVIGMIFFFVELLGTVANVANRFALWHRQQRYVCRMDSLQPALPALSWPKVHIFFTHYAEPIRECENPLRLAVKQQYPTDRYVVTILDDGYYKKVHEDHVRTPGGQEMEEMIERVLSESASVGVVDKTCRTIFPDDHSDGRAEVAPSGSMLIEFSAPGLPLVRLVGRKKGPDSLAKTGNLENGLWNVMEEDVPFMVVLDTDMAPAADMLQLLLPPMLEYRDGAWQPNWRTGFVSSPQDFGNIERFFGASDPMNQSNKNYWRILPQALDSWGLVHFWGTNVAFFVPALKHSNGFMYGCITEDTVTGAALHRFGWESVFVGTPNVTLASGLCRETVSETLDQRKRWTQGNAQQVLTEINLRCLLHDSFRNPPYRSAYHKKIAELRASDRSRIPAEISPEDVGAKFRFARRRSYLNFLQRGIAYFSTQYAVLLNVMPMVYYSLSLHIVLTTTIPFEMDWRPVKNPLDAIDSFHIVLCYWLISSFANFLQNSYIMSDPSNSNNALWRAQQEYWGYSWVRMVGIVQGTWSAITGKQPRWNSFGMTGGVNLFLEMPNALAFIAMVASMGSTAIRFGLWGPGVIHFDVVAALFAGSWVLALLWPVTSCIFADFFRIPYHYLGNFVSTFVAATLMVSMATLWAIGASSD</sequence>
<evidence type="ECO:0000256" key="7">
    <source>
        <dbReference type="SAM" id="MobiDB-lite"/>
    </source>
</evidence>
<keyword evidence="6 8" id="KW-0472">Membrane</keyword>
<keyword evidence="5 8" id="KW-1133">Transmembrane helix</keyword>
<evidence type="ECO:0000313" key="10">
    <source>
        <dbReference type="EMBL" id="APP90884.1"/>
    </source>
</evidence>
<dbReference type="GO" id="GO:0016757">
    <property type="term" value="F:glycosyltransferase activity"/>
    <property type="evidence" value="ECO:0007669"/>
    <property type="project" value="UniProtKB-KW"/>
</dbReference>
<reference evidence="10" key="1">
    <citation type="submission" date="2016-12" db="EMBL/GenBank/DDBJ databases">
        <authorList>
            <person name="Chan W.S."/>
        </authorList>
    </citation>
    <scope>NUCLEOTIDE SEQUENCE</scope>
</reference>
<evidence type="ECO:0000256" key="1">
    <source>
        <dbReference type="ARBA" id="ARBA00004141"/>
    </source>
</evidence>
<reference evidence="11" key="3">
    <citation type="submission" date="2024-06" db="EMBL/GenBank/DDBJ databases">
        <authorList>
            <person name="Kwok A.C.M."/>
            <person name="Chan W.S."/>
            <person name="Wong J.T.Y."/>
        </authorList>
    </citation>
    <scope>NUCLEOTIDE SEQUENCE</scope>
    <source>
        <strain evidence="11">CCMP2229</strain>
    </source>
</reference>
<dbReference type="Pfam" id="PF13632">
    <property type="entry name" value="Glyco_trans_2_3"/>
    <property type="match status" value="1"/>
</dbReference>
<protein>
    <submittedName>
        <fullName evidence="10 11">Cellulose synthase</fullName>
    </submittedName>
</protein>